<keyword evidence="3" id="KW-1185">Reference proteome</keyword>
<comment type="caution">
    <text evidence="2">The sequence shown here is derived from an EMBL/GenBank/DDBJ whole genome shotgun (WGS) entry which is preliminary data.</text>
</comment>
<dbReference type="Proteomes" id="UP001500751">
    <property type="component" value="Unassembled WGS sequence"/>
</dbReference>
<dbReference type="RefSeq" id="WP_344672198.1">
    <property type="nucleotide sequence ID" value="NZ_BAAAQN010000113.1"/>
</dbReference>
<gene>
    <name evidence="2" type="ORF">GCM10009839_93090</name>
</gene>
<feature type="compositionally biased region" description="Basic and acidic residues" evidence="1">
    <location>
        <begin position="7"/>
        <end position="19"/>
    </location>
</feature>
<dbReference type="EMBL" id="BAAAQN010000113">
    <property type="protein sequence ID" value="GAA2066662.1"/>
    <property type="molecule type" value="Genomic_DNA"/>
</dbReference>
<evidence type="ECO:0000313" key="2">
    <source>
        <dbReference type="EMBL" id="GAA2066662.1"/>
    </source>
</evidence>
<protein>
    <submittedName>
        <fullName evidence="2">DUF3710 domain-containing protein</fullName>
    </submittedName>
</protein>
<name>A0ABP5H766_9ACTN</name>
<proteinExistence type="predicted"/>
<accession>A0ABP5H766</accession>
<organism evidence="2 3">
    <name type="scientific">Catenulispora yoronensis</name>
    <dbReference type="NCBI Taxonomy" id="450799"/>
    <lineage>
        <taxon>Bacteria</taxon>
        <taxon>Bacillati</taxon>
        <taxon>Actinomycetota</taxon>
        <taxon>Actinomycetes</taxon>
        <taxon>Catenulisporales</taxon>
        <taxon>Catenulisporaceae</taxon>
        <taxon>Catenulispora</taxon>
    </lineage>
</organism>
<dbReference type="Pfam" id="PF12502">
    <property type="entry name" value="DUF3710"/>
    <property type="match status" value="1"/>
</dbReference>
<reference evidence="3" key="1">
    <citation type="journal article" date="2019" name="Int. J. Syst. Evol. Microbiol.">
        <title>The Global Catalogue of Microorganisms (GCM) 10K type strain sequencing project: providing services to taxonomists for standard genome sequencing and annotation.</title>
        <authorList>
            <consortium name="The Broad Institute Genomics Platform"/>
            <consortium name="The Broad Institute Genome Sequencing Center for Infectious Disease"/>
            <person name="Wu L."/>
            <person name="Ma J."/>
        </authorList>
    </citation>
    <scope>NUCLEOTIDE SEQUENCE [LARGE SCALE GENOMIC DNA]</scope>
    <source>
        <strain evidence="3">JCM 16014</strain>
    </source>
</reference>
<feature type="region of interest" description="Disordered" evidence="1">
    <location>
        <begin position="1"/>
        <end position="33"/>
    </location>
</feature>
<dbReference type="InterPro" id="IPR022183">
    <property type="entry name" value="DUF3710"/>
</dbReference>
<evidence type="ECO:0000313" key="3">
    <source>
        <dbReference type="Proteomes" id="UP001500751"/>
    </source>
</evidence>
<evidence type="ECO:0000256" key="1">
    <source>
        <dbReference type="SAM" id="MobiDB-lite"/>
    </source>
</evidence>
<feature type="region of interest" description="Disordered" evidence="1">
    <location>
        <begin position="199"/>
        <end position="256"/>
    </location>
</feature>
<sequence>MVFRRGQKAESGRRDRVSEADAYGDLSEAKEEERKLTLADVSRAAGPWDFNEVEDPKAGRVDLGALLVPAVEGMELRLEMADADQVIAATVVARQSAVQLQAFAAPRSEGIWAEVRGEIALEISKQGGTVDEREGPFGVELRAQVPVQAPDGSRGIQLVRFIGVDGPRWFLRGVVSGQGAVQPQEARDIEHVFRDTVVSRGNSPMAPRDPIPLRMPAEAQQAMQAQADAEAGEPGNQYEQGDLNPFRRGPEITETR</sequence>
<feature type="compositionally biased region" description="Low complexity" evidence="1">
    <location>
        <begin position="217"/>
        <end position="229"/>
    </location>
</feature>